<dbReference type="InterPro" id="IPR001245">
    <property type="entry name" value="Ser-Thr/Tyr_kinase_cat_dom"/>
</dbReference>
<organism evidence="3 4">
    <name type="scientific">Rhizoctonia solani</name>
    <dbReference type="NCBI Taxonomy" id="456999"/>
    <lineage>
        <taxon>Eukaryota</taxon>
        <taxon>Fungi</taxon>
        <taxon>Dikarya</taxon>
        <taxon>Basidiomycota</taxon>
        <taxon>Agaricomycotina</taxon>
        <taxon>Agaricomycetes</taxon>
        <taxon>Cantharellales</taxon>
        <taxon>Ceratobasidiaceae</taxon>
        <taxon>Rhizoctonia</taxon>
    </lineage>
</organism>
<dbReference type="InterPro" id="IPR000719">
    <property type="entry name" value="Prot_kinase_dom"/>
</dbReference>
<sequence>MLGYFHTPSGTHYFDYRWNVFSQDGKLIHSPSTTNSGGLLPITFCIDGAVYWFDMDILWCQVPSNELYRIHTWQSELNEDLASEKHYFYASDRFYYLDNHLDLRSEGGKRLCKGSLSFMTDELSIPNFYIDTVPFWLHKDGILSRGIDKTLCRVLAWPRDSCPTNAKSELLQKEILGGSVPCPLSPSILNSSIFSSTTDNCQTPDTSPLFLENQPQGAPIAPAQYNTPGKAKVQSIRKRANKDRLTCPYCEKEHIRAHQKDKSQVCPFVDPNTGIACDTEFCTKQNMRRHFSTHRVGTLEEYLGLPPLPLRKTRQNTTLRLDTHIPYNPYLSGATNPRHSPSLKTKEKTPSSPSNSKTAHNIKFRVLQAELTTPEDFDGSHLILPGSPRGLAESVYGDMQPRGLEPLELEDTTDLTAFTPKTIVGLYQGSRVPTPEDYDTTQIQEDAAVARPSKELKVDTKCNFYASGRFCYLDEYRRVYSEDGTVIHDSSPDFEVDERSSSTFYIDEEPYWFNQDTLMTQDADGAQTCVHTWQSGTEIISCHMTMHEMFHHLLHHGCLDLSSQMDAQQDTAIIINGGGFGDIWLGRLNSGVQVAIKAWRSSIIEQCDYKILKRATREIYFWSKLKHENIQPLMGIIVFKGHYLGMVSQWMENGNLHGYMRKNPDFDRHRMSVQVASGLAYMHEHDAVHGDLKALNLLVSLDGVARLTDFGLSTMSEAGLAFSQTTTTQARTIRWASPEQLLEDSPSSKQSDVYALGMTILVRQVNG</sequence>
<evidence type="ECO:0000313" key="3">
    <source>
        <dbReference type="EMBL" id="CAE6436323.1"/>
    </source>
</evidence>
<dbReference type="SMART" id="SM00220">
    <property type="entry name" value="S_TKc"/>
    <property type="match status" value="1"/>
</dbReference>
<feature type="domain" description="Protein kinase" evidence="2">
    <location>
        <begin position="569"/>
        <end position="767"/>
    </location>
</feature>
<dbReference type="GO" id="GO:0005524">
    <property type="term" value="F:ATP binding"/>
    <property type="evidence" value="ECO:0007669"/>
    <property type="project" value="InterPro"/>
</dbReference>
<dbReference type="PROSITE" id="PS50011">
    <property type="entry name" value="PROTEIN_KINASE_DOM"/>
    <property type="match status" value="1"/>
</dbReference>
<evidence type="ECO:0000259" key="2">
    <source>
        <dbReference type="PROSITE" id="PS50011"/>
    </source>
</evidence>
<dbReference type="AlphaFoldDB" id="A0A8H2XY34"/>
<dbReference type="EMBL" id="CAJMWT010002215">
    <property type="protein sequence ID" value="CAE6436323.1"/>
    <property type="molecule type" value="Genomic_DNA"/>
</dbReference>
<gene>
    <name evidence="3" type="ORF">RDB_LOCUS70031</name>
</gene>
<feature type="compositionally biased region" description="Polar residues" evidence="1">
    <location>
        <begin position="333"/>
        <end position="343"/>
    </location>
</feature>
<dbReference type="InterPro" id="IPR011009">
    <property type="entry name" value="Kinase-like_dom_sf"/>
</dbReference>
<proteinExistence type="predicted"/>
<reference evidence="3" key="1">
    <citation type="submission" date="2021-01" db="EMBL/GenBank/DDBJ databases">
        <authorList>
            <person name="Kaushik A."/>
        </authorList>
    </citation>
    <scope>NUCLEOTIDE SEQUENCE</scope>
    <source>
        <strain evidence="3">AG2-2IIIB</strain>
    </source>
</reference>
<dbReference type="GO" id="GO:0004674">
    <property type="term" value="F:protein serine/threonine kinase activity"/>
    <property type="evidence" value="ECO:0007669"/>
    <property type="project" value="TreeGrafter"/>
</dbReference>
<dbReference type="PANTHER" id="PTHR44329">
    <property type="entry name" value="SERINE/THREONINE-PROTEIN KINASE TNNI3K-RELATED"/>
    <property type="match status" value="1"/>
</dbReference>
<accession>A0A8H2XY34</accession>
<dbReference type="PANTHER" id="PTHR44329:SF214">
    <property type="entry name" value="PROTEIN KINASE DOMAIN-CONTAINING PROTEIN"/>
    <property type="match status" value="1"/>
</dbReference>
<dbReference type="Gene3D" id="1.10.510.10">
    <property type="entry name" value="Transferase(Phosphotransferase) domain 1"/>
    <property type="match status" value="1"/>
</dbReference>
<comment type="caution">
    <text evidence="3">The sequence shown here is derived from an EMBL/GenBank/DDBJ whole genome shotgun (WGS) entry which is preliminary data.</text>
</comment>
<dbReference type="SUPFAM" id="SSF56112">
    <property type="entry name" value="Protein kinase-like (PK-like)"/>
    <property type="match status" value="1"/>
</dbReference>
<dbReference type="InterPro" id="IPR051681">
    <property type="entry name" value="Ser/Thr_Kinases-Pseudokinases"/>
</dbReference>
<evidence type="ECO:0000256" key="1">
    <source>
        <dbReference type="SAM" id="MobiDB-lite"/>
    </source>
</evidence>
<dbReference type="Pfam" id="PF07714">
    <property type="entry name" value="PK_Tyr_Ser-Thr"/>
    <property type="match status" value="1"/>
</dbReference>
<protein>
    <recommendedName>
        <fullName evidence="2">Protein kinase domain-containing protein</fullName>
    </recommendedName>
</protein>
<feature type="region of interest" description="Disordered" evidence="1">
    <location>
        <begin position="328"/>
        <end position="358"/>
    </location>
</feature>
<evidence type="ECO:0000313" key="4">
    <source>
        <dbReference type="Proteomes" id="UP000663843"/>
    </source>
</evidence>
<name>A0A8H2XY34_9AGAM</name>
<dbReference type="Proteomes" id="UP000663843">
    <property type="component" value="Unassembled WGS sequence"/>
</dbReference>